<feature type="signal peptide" evidence="2">
    <location>
        <begin position="1"/>
        <end position="28"/>
    </location>
</feature>
<dbReference type="EMBL" id="AEGR01000073">
    <property type="protein sequence ID" value="EGI76303.1"/>
    <property type="molecule type" value="Genomic_DNA"/>
</dbReference>
<keyword evidence="2" id="KW-0732">Signal</keyword>
<dbReference type="Pfam" id="PF03401">
    <property type="entry name" value="TctC"/>
    <property type="match status" value="1"/>
</dbReference>
<accession>F3KV80</accession>
<feature type="chain" id="PRO_5003298393" description="Twin-arginine translocation pathway signal protein" evidence="2">
    <location>
        <begin position="29"/>
        <end position="331"/>
    </location>
</feature>
<dbReference type="AlphaFoldDB" id="F3KV80"/>
<evidence type="ECO:0000313" key="4">
    <source>
        <dbReference type="Proteomes" id="UP000016368"/>
    </source>
</evidence>
<dbReference type="Gene3D" id="3.40.190.150">
    <property type="entry name" value="Bordetella uptake gene, domain 1"/>
    <property type="match status" value="1"/>
</dbReference>
<reference evidence="3 4" key="1">
    <citation type="journal article" date="2011" name="EMBO J.">
        <title>Structural diversity of bacterial flagellar motors.</title>
        <authorList>
            <person name="Chen S."/>
            <person name="Beeby M."/>
            <person name="Murphy G.E."/>
            <person name="Leadbetter J.R."/>
            <person name="Hendrixson D.R."/>
            <person name="Briegel A."/>
            <person name="Li Z."/>
            <person name="Shi J."/>
            <person name="Tocheva E.I."/>
            <person name="Muller A."/>
            <person name="Dobro M.J."/>
            <person name="Jensen G.J."/>
        </authorList>
    </citation>
    <scope>NUCLEOTIDE SEQUENCE [LARGE SCALE GENOMIC DNA]</scope>
    <source>
        <strain evidence="3 4">ATCC 19624</strain>
    </source>
</reference>
<dbReference type="Proteomes" id="UP000016368">
    <property type="component" value="Unassembled WGS sequence"/>
</dbReference>
<dbReference type="PROSITE" id="PS51318">
    <property type="entry name" value="TAT"/>
    <property type="match status" value="1"/>
</dbReference>
<gene>
    <name evidence="3" type="ORF">HGR_11835</name>
</gene>
<dbReference type="STRING" id="887062.HGR_11835"/>
<keyword evidence="4" id="KW-1185">Reference proteome</keyword>
<organism evidence="3 4">
    <name type="scientific">Hylemonella gracilis ATCC 19624</name>
    <dbReference type="NCBI Taxonomy" id="887062"/>
    <lineage>
        <taxon>Bacteria</taxon>
        <taxon>Pseudomonadati</taxon>
        <taxon>Pseudomonadota</taxon>
        <taxon>Betaproteobacteria</taxon>
        <taxon>Burkholderiales</taxon>
        <taxon>Comamonadaceae</taxon>
        <taxon>Hylemonella</taxon>
    </lineage>
</organism>
<proteinExistence type="inferred from homology"/>
<dbReference type="InterPro" id="IPR042100">
    <property type="entry name" value="Bug_dom1"/>
</dbReference>
<sequence length="331" mass="34302">MKLNRRHFNLALGGGAALAALPSLPALAQAAQVAQPKIYYGFPAGSAGDSLARRVADKLGGTPYAQSNAVVENKPGAGGRIVLETLKTSPADGSVLTLAQASALTIYPHVYTKMNYTMADFAPISIGAQMVFALAIGPMVPDNVKTLKDFIVWAKANPEKSSFGSPGAGSMPHFVGSLFGVNAGITFQHVPFRGSLPAVNDTVGGQIAACVTPTGDSLAHAKSGRLRILAVSAPKRVAEPDAPTFTELGYPEIVAEEWFGFFAPAKTPSNVINAANTAIQAALKDKAVIDGLAAIGLVAAGSTPQAMRASLESEYQRWAPLVKKVGFTAES</sequence>
<dbReference type="Gene3D" id="3.40.190.10">
    <property type="entry name" value="Periplasmic binding protein-like II"/>
    <property type="match status" value="1"/>
</dbReference>
<dbReference type="PANTHER" id="PTHR42928:SF5">
    <property type="entry name" value="BLR1237 PROTEIN"/>
    <property type="match status" value="1"/>
</dbReference>
<dbReference type="InterPro" id="IPR005064">
    <property type="entry name" value="BUG"/>
</dbReference>
<name>F3KV80_9BURK</name>
<dbReference type="eggNOG" id="COG3181">
    <property type="taxonomic scope" value="Bacteria"/>
</dbReference>
<evidence type="ECO:0000256" key="1">
    <source>
        <dbReference type="ARBA" id="ARBA00006987"/>
    </source>
</evidence>
<evidence type="ECO:0008006" key="5">
    <source>
        <dbReference type="Google" id="ProtNLM"/>
    </source>
</evidence>
<evidence type="ECO:0000313" key="3">
    <source>
        <dbReference type="EMBL" id="EGI76303.1"/>
    </source>
</evidence>
<dbReference type="PIRSF" id="PIRSF017082">
    <property type="entry name" value="YflP"/>
    <property type="match status" value="1"/>
</dbReference>
<dbReference type="OrthoDB" id="9150102at2"/>
<dbReference type="RefSeq" id="WP_006298442.1">
    <property type="nucleotide sequence ID" value="NZ_AEGR01000073.1"/>
</dbReference>
<protein>
    <recommendedName>
        <fullName evidence="5">Twin-arginine translocation pathway signal protein</fullName>
    </recommendedName>
</protein>
<dbReference type="CDD" id="cd13579">
    <property type="entry name" value="PBP2_Bug_NagM"/>
    <property type="match status" value="1"/>
</dbReference>
<evidence type="ECO:0000256" key="2">
    <source>
        <dbReference type="SAM" id="SignalP"/>
    </source>
</evidence>
<comment type="similarity">
    <text evidence="1">Belongs to the UPF0065 (bug) family.</text>
</comment>
<dbReference type="InterPro" id="IPR006311">
    <property type="entry name" value="TAT_signal"/>
</dbReference>
<dbReference type="PANTHER" id="PTHR42928">
    <property type="entry name" value="TRICARBOXYLATE-BINDING PROTEIN"/>
    <property type="match status" value="1"/>
</dbReference>
<comment type="caution">
    <text evidence="3">The sequence shown here is derived from an EMBL/GenBank/DDBJ whole genome shotgun (WGS) entry which is preliminary data.</text>
</comment>